<dbReference type="Pfam" id="PF10601">
    <property type="entry name" value="zf-LITAF-like"/>
    <property type="match status" value="1"/>
</dbReference>
<evidence type="ECO:0000256" key="7">
    <source>
        <dbReference type="ARBA" id="ARBA00023136"/>
    </source>
</evidence>
<accession>A0A3Q4AJV9</accession>
<dbReference type="GO" id="GO:0098560">
    <property type="term" value="C:cytoplasmic side of late endosome membrane"/>
    <property type="evidence" value="ECO:0007669"/>
    <property type="project" value="TreeGrafter"/>
</dbReference>
<evidence type="ECO:0000313" key="10">
    <source>
        <dbReference type="Ensembl" id="ENSMMOP00000004485.1"/>
    </source>
</evidence>
<sequence length="161" mass="17861">GQDSRVYHIHSPFSPPPPPPPFCATPGAGCSTQTQSPLPGICPLNKLPHRSATILFFYISILSPVYAHTLTAPRPKFVSYETQLHRSPALTTCPSCRTQVTTQVTYRVGTYAWLMCLMFVLCGLLLGCCLIPLFVNGFKDACHTCPRCQRILHIHRKTCCE</sequence>
<dbReference type="STRING" id="94237.ENSMMOP00000004485"/>
<keyword evidence="5" id="KW-0479">Metal-binding</keyword>
<dbReference type="InterPro" id="IPR006629">
    <property type="entry name" value="LITAF"/>
</dbReference>
<evidence type="ECO:0000256" key="1">
    <source>
        <dbReference type="ARBA" id="ARBA00004125"/>
    </source>
</evidence>
<keyword evidence="8" id="KW-1133">Transmembrane helix</keyword>
<dbReference type="PANTHER" id="PTHR23292">
    <property type="entry name" value="LIPOPOLYSACCHARIDE-INDUCED TUMOR NECROSIS FACTOR-ALPHA FACTOR"/>
    <property type="match status" value="1"/>
</dbReference>
<name>A0A3Q4AJV9_MOLML</name>
<keyword evidence="6" id="KW-0862">Zinc</keyword>
<evidence type="ECO:0000256" key="5">
    <source>
        <dbReference type="ARBA" id="ARBA00022723"/>
    </source>
</evidence>
<keyword evidence="11" id="KW-1185">Reference proteome</keyword>
<feature type="transmembrane region" description="Helical" evidence="8">
    <location>
        <begin position="111"/>
        <end position="135"/>
    </location>
</feature>
<dbReference type="SMART" id="SM00714">
    <property type="entry name" value="LITAF"/>
    <property type="match status" value="1"/>
</dbReference>
<evidence type="ECO:0000256" key="2">
    <source>
        <dbReference type="ARBA" id="ARBA00004414"/>
    </source>
</evidence>
<reference evidence="10" key="2">
    <citation type="submission" date="2025-09" db="UniProtKB">
        <authorList>
            <consortium name="Ensembl"/>
        </authorList>
    </citation>
    <scope>IDENTIFICATION</scope>
</reference>
<dbReference type="Proteomes" id="UP000261620">
    <property type="component" value="Unplaced"/>
</dbReference>
<comment type="subcellular location">
    <subcellularLocation>
        <location evidence="1">Endosome membrane</location>
        <topology evidence="1">Peripheral membrane protein</topology>
        <orientation evidence="1">Cytoplasmic side</orientation>
    </subcellularLocation>
    <subcellularLocation>
        <location evidence="2">Late endosome membrane</location>
    </subcellularLocation>
    <subcellularLocation>
        <location evidence="3">Lysosome membrane</location>
        <topology evidence="3">Peripheral membrane protein</topology>
        <orientation evidence="3">Cytoplasmic side</orientation>
    </subcellularLocation>
</comment>
<evidence type="ECO:0000259" key="9">
    <source>
        <dbReference type="PROSITE" id="PS51837"/>
    </source>
</evidence>
<dbReference type="GO" id="GO:0008270">
    <property type="term" value="F:zinc ion binding"/>
    <property type="evidence" value="ECO:0007669"/>
    <property type="project" value="TreeGrafter"/>
</dbReference>
<reference evidence="10" key="1">
    <citation type="submission" date="2025-08" db="UniProtKB">
        <authorList>
            <consortium name="Ensembl"/>
        </authorList>
    </citation>
    <scope>IDENTIFICATION</scope>
</reference>
<evidence type="ECO:0000256" key="3">
    <source>
        <dbReference type="ARBA" id="ARBA00004630"/>
    </source>
</evidence>
<feature type="domain" description="LITAF" evidence="9">
    <location>
        <begin position="73"/>
        <end position="157"/>
    </location>
</feature>
<evidence type="ECO:0000313" key="11">
    <source>
        <dbReference type="Proteomes" id="UP000261620"/>
    </source>
</evidence>
<evidence type="ECO:0000256" key="8">
    <source>
        <dbReference type="SAM" id="Phobius"/>
    </source>
</evidence>
<comment type="similarity">
    <text evidence="4">Belongs to the CDIP1/LITAF family.</text>
</comment>
<organism evidence="10 11">
    <name type="scientific">Mola mola</name>
    <name type="common">Ocean sunfish</name>
    <name type="synonym">Tetraodon mola</name>
    <dbReference type="NCBI Taxonomy" id="94237"/>
    <lineage>
        <taxon>Eukaryota</taxon>
        <taxon>Metazoa</taxon>
        <taxon>Chordata</taxon>
        <taxon>Craniata</taxon>
        <taxon>Vertebrata</taxon>
        <taxon>Euteleostomi</taxon>
        <taxon>Actinopterygii</taxon>
        <taxon>Neopterygii</taxon>
        <taxon>Teleostei</taxon>
        <taxon>Neoteleostei</taxon>
        <taxon>Acanthomorphata</taxon>
        <taxon>Eupercaria</taxon>
        <taxon>Tetraodontiformes</taxon>
        <taxon>Molidae</taxon>
        <taxon>Mola</taxon>
    </lineage>
</organism>
<dbReference type="Ensembl" id="ENSMMOT00000004567.1">
    <property type="protein sequence ID" value="ENSMMOP00000004485.1"/>
    <property type="gene ID" value="ENSMMOG00000003577.1"/>
</dbReference>
<keyword evidence="7 8" id="KW-0472">Membrane</keyword>
<dbReference type="AlphaFoldDB" id="A0A3Q4AJV9"/>
<dbReference type="GO" id="GO:0098574">
    <property type="term" value="C:cytoplasmic side of lysosomal membrane"/>
    <property type="evidence" value="ECO:0007669"/>
    <property type="project" value="TreeGrafter"/>
</dbReference>
<dbReference type="OMA" id="HRKTCCE"/>
<dbReference type="InterPro" id="IPR037519">
    <property type="entry name" value="LITAF_fam"/>
</dbReference>
<proteinExistence type="inferred from homology"/>
<dbReference type="GO" id="GO:0005634">
    <property type="term" value="C:nucleus"/>
    <property type="evidence" value="ECO:0007669"/>
    <property type="project" value="TreeGrafter"/>
</dbReference>
<keyword evidence="8" id="KW-0812">Transmembrane</keyword>
<dbReference type="PROSITE" id="PS51837">
    <property type="entry name" value="LITAF"/>
    <property type="match status" value="1"/>
</dbReference>
<evidence type="ECO:0000256" key="4">
    <source>
        <dbReference type="ARBA" id="ARBA00005975"/>
    </source>
</evidence>
<dbReference type="PANTHER" id="PTHR23292:SF28">
    <property type="entry name" value="LIPOPOLYSACCHARIDE-INDUCED TUMOR NECROSIS FACTOR-ALPHA FACTOR-LIKE"/>
    <property type="match status" value="1"/>
</dbReference>
<evidence type="ECO:0000256" key="6">
    <source>
        <dbReference type="ARBA" id="ARBA00022833"/>
    </source>
</evidence>
<protein>
    <recommendedName>
        <fullName evidence="9">LITAF domain-containing protein</fullName>
    </recommendedName>
</protein>